<name>A0A8J5W0Q9_ZIZPA</name>
<dbReference type="Proteomes" id="UP000729402">
    <property type="component" value="Unassembled WGS sequence"/>
</dbReference>
<reference evidence="3" key="1">
    <citation type="journal article" date="2021" name="bioRxiv">
        <title>Whole Genome Assembly and Annotation of Northern Wild Rice, Zizania palustris L., Supports a Whole Genome Duplication in the Zizania Genus.</title>
        <authorList>
            <person name="Haas M."/>
            <person name="Kono T."/>
            <person name="Macchietto M."/>
            <person name="Millas R."/>
            <person name="McGilp L."/>
            <person name="Shao M."/>
            <person name="Duquette J."/>
            <person name="Hirsch C.N."/>
            <person name="Kimball J."/>
        </authorList>
    </citation>
    <scope>NUCLEOTIDE SEQUENCE</scope>
    <source>
        <tissue evidence="3">Fresh leaf tissue</tissue>
    </source>
</reference>
<proteinExistence type="predicted"/>
<keyword evidence="1" id="KW-1015">Disulfide bond</keyword>
<sequence length="228" mass="24721">MPGGVAVAVHDRKRGCQLRVVAAAAALVDSACESGQANLRRHPCLPRAPCRGSPSTPDVPEADPSSSAFDWDGEGIALAVSSGDLHPDELSESMGCCGSSTVDAEEHLDYSAGNVTVITDQVSWEKKMEEVAKLDKTVVVKFSATWCGPCRNAAPVYSELSLKHPEIVFVSVDVDEMPDLVTQFDICATPTFIFMKGEEEIDKLVGGNHEDLENKFEQFYRPKLYDDV</sequence>
<organism evidence="3 4">
    <name type="scientific">Zizania palustris</name>
    <name type="common">Northern wild rice</name>
    <dbReference type="NCBI Taxonomy" id="103762"/>
    <lineage>
        <taxon>Eukaryota</taxon>
        <taxon>Viridiplantae</taxon>
        <taxon>Streptophyta</taxon>
        <taxon>Embryophyta</taxon>
        <taxon>Tracheophyta</taxon>
        <taxon>Spermatophyta</taxon>
        <taxon>Magnoliopsida</taxon>
        <taxon>Liliopsida</taxon>
        <taxon>Poales</taxon>
        <taxon>Poaceae</taxon>
        <taxon>BOP clade</taxon>
        <taxon>Oryzoideae</taxon>
        <taxon>Oryzeae</taxon>
        <taxon>Zizaniinae</taxon>
        <taxon>Zizania</taxon>
    </lineage>
</organism>
<dbReference type="InterPro" id="IPR013766">
    <property type="entry name" value="Thioredoxin_domain"/>
</dbReference>
<dbReference type="AlphaFoldDB" id="A0A8J5W0Q9"/>
<dbReference type="OrthoDB" id="2121326at2759"/>
<evidence type="ECO:0000256" key="1">
    <source>
        <dbReference type="ARBA" id="ARBA00023157"/>
    </source>
</evidence>
<feature type="domain" description="Thioredoxin" evidence="2">
    <location>
        <begin position="106"/>
        <end position="221"/>
    </location>
</feature>
<reference evidence="3" key="2">
    <citation type="submission" date="2021-02" db="EMBL/GenBank/DDBJ databases">
        <authorList>
            <person name="Kimball J.A."/>
            <person name="Haas M.W."/>
            <person name="Macchietto M."/>
            <person name="Kono T."/>
            <person name="Duquette J."/>
            <person name="Shao M."/>
        </authorList>
    </citation>
    <scope>NUCLEOTIDE SEQUENCE</scope>
    <source>
        <tissue evidence="3">Fresh leaf tissue</tissue>
    </source>
</reference>
<keyword evidence="4" id="KW-1185">Reference proteome</keyword>
<evidence type="ECO:0000313" key="3">
    <source>
        <dbReference type="EMBL" id="KAG8068313.1"/>
    </source>
</evidence>
<comment type="caution">
    <text evidence="3">The sequence shown here is derived from an EMBL/GenBank/DDBJ whole genome shotgun (WGS) entry which is preliminary data.</text>
</comment>
<gene>
    <name evidence="3" type="ORF">GUJ93_ZPchr0005g15085</name>
</gene>
<dbReference type="CDD" id="cd02947">
    <property type="entry name" value="TRX_family"/>
    <property type="match status" value="1"/>
</dbReference>
<evidence type="ECO:0000313" key="4">
    <source>
        <dbReference type="Proteomes" id="UP000729402"/>
    </source>
</evidence>
<dbReference type="EMBL" id="JAAALK010000284">
    <property type="protein sequence ID" value="KAG8068313.1"/>
    <property type="molecule type" value="Genomic_DNA"/>
</dbReference>
<dbReference type="PANTHER" id="PTHR46115">
    <property type="entry name" value="THIOREDOXIN-LIKE PROTEIN 1"/>
    <property type="match status" value="1"/>
</dbReference>
<protein>
    <recommendedName>
        <fullName evidence="2">Thioredoxin domain-containing protein</fullName>
    </recommendedName>
</protein>
<evidence type="ECO:0000259" key="2">
    <source>
        <dbReference type="PROSITE" id="PS51352"/>
    </source>
</evidence>
<accession>A0A8J5W0Q9</accession>
<dbReference type="PROSITE" id="PS51352">
    <property type="entry name" value="THIOREDOXIN_2"/>
    <property type="match status" value="1"/>
</dbReference>
<dbReference type="Pfam" id="PF00085">
    <property type="entry name" value="Thioredoxin"/>
    <property type="match status" value="1"/>
</dbReference>